<evidence type="ECO:0000313" key="2">
    <source>
        <dbReference type="EMBL" id="UTI66918.1"/>
    </source>
</evidence>
<sequence length="460" mass="45487">MPPPPPSPLPPSSPSSPTRARAHAPTGRRTRRPAGCAGQASLEYVAVVAVVAVVLAAVSTVVAGPAIANGVGGAFQRALCVVTGTGCRTLTPPVCTVRTAGTDISAKVKVTFVRLGRAAGLLRTERSDGTVDVTLLDKVDGGLVATAGASGRLELGGHDVGIGGLAEASVVAQLGGGRVWRVPDRAAADALQRTLVQVLVGRTGSSLPLVGPALSLAQRLAGVGSGVDLPRPSQRIVSAKIGGGLKVEGPLGLALHAAANVTVGGGRDLVAGGGTIYLAVDAAGGAALLSGLAGVELTGEARLAVTINRHGRPLTVAVTGTGRVTGRYAGRPGGAERPEVTAAQAAERSAVVTATLDAAAPGGGAALVRLLHALARLPAGAGEATAAARAFGATLAAGARVDVATYGRQERRYGGGAEAGLGAAAGLDLEVVRARSVLLDAWTRPPGGVWEPRLDCLARV</sequence>
<feature type="region of interest" description="Disordered" evidence="1">
    <location>
        <begin position="1"/>
        <end position="34"/>
    </location>
</feature>
<dbReference type="RefSeq" id="WP_254573570.1">
    <property type="nucleotide sequence ID" value="NZ_CP098502.1"/>
</dbReference>
<proteinExistence type="predicted"/>
<evidence type="ECO:0000313" key="3">
    <source>
        <dbReference type="Proteomes" id="UP001056035"/>
    </source>
</evidence>
<evidence type="ECO:0000256" key="1">
    <source>
        <dbReference type="SAM" id="MobiDB-lite"/>
    </source>
</evidence>
<accession>A0ABY5DY17</accession>
<dbReference type="Proteomes" id="UP001056035">
    <property type="component" value="Chromosome"/>
</dbReference>
<dbReference type="EMBL" id="CP098502">
    <property type="protein sequence ID" value="UTI66918.1"/>
    <property type="molecule type" value="Genomic_DNA"/>
</dbReference>
<protein>
    <submittedName>
        <fullName evidence="2">Uncharacterized protein</fullName>
    </submittedName>
</protein>
<keyword evidence="3" id="KW-1185">Reference proteome</keyword>
<feature type="compositionally biased region" description="Pro residues" evidence="1">
    <location>
        <begin position="1"/>
        <end position="14"/>
    </location>
</feature>
<gene>
    <name evidence="2" type="ORF">NBH00_12085</name>
</gene>
<feature type="compositionally biased region" description="Basic residues" evidence="1">
    <location>
        <begin position="20"/>
        <end position="32"/>
    </location>
</feature>
<reference evidence="2 3" key="1">
    <citation type="submission" date="2022-06" db="EMBL/GenBank/DDBJ databases">
        <title>Paraconexibacter antarcticus.</title>
        <authorList>
            <person name="Kim C.S."/>
        </authorList>
    </citation>
    <scope>NUCLEOTIDE SEQUENCE [LARGE SCALE GENOMIC DNA]</scope>
    <source>
        <strain evidence="2 3">02-257</strain>
    </source>
</reference>
<name>A0ABY5DY17_9ACTN</name>
<organism evidence="2 3">
    <name type="scientific">Paraconexibacter antarcticus</name>
    <dbReference type="NCBI Taxonomy" id="2949664"/>
    <lineage>
        <taxon>Bacteria</taxon>
        <taxon>Bacillati</taxon>
        <taxon>Actinomycetota</taxon>
        <taxon>Thermoleophilia</taxon>
        <taxon>Solirubrobacterales</taxon>
        <taxon>Paraconexibacteraceae</taxon>
        <taxon>Paraconexibacter</taxon>
    </lineage>
</organism>